<accession>A0A1I7SRE9</accession>
<keyword evidence="1" id="KW-0732">Signal</keyword>
<keyword evidence="4" id="KW-1185">Reference proteome</keyword>
<evidence type="ECO:0000313" key="5">
    <source>
        <dbReference type="WBParaSite" id="BXY_1561300.1"/>
    </source>
</evidence>
<evidence type="ECO:0000256" key="1">
    <source>
        <dbReference type="SAM" id="SignalP"/>
    </source>
</evidence>
<dbReference type="Proteomes" id="UP000095284">
    <property type="component" value="Unplaced"/>
</dbReference>
<proteinExistence type="predicted"/>
<reference evidence="2" key="2">
    <citation type="submission" date="2020-09" db="EMBL/GenBank/DDBJ databases">
        <authorList>
            <person name="Kikuchi T."/>
        </authorList>
    </citation>
    <scope>NUCLEOTIDE SEQUENCE</scope>
    <source>
        <strain evidence="2">Ka4C1</strain>
    </source>
</reference>
<feature type="signal peptide" evidence="1">
    <location>
        <begin position="1"/>
        <end position="20"/>
    </location>
</feature>
<sequence length="105" mass="11889">MKYFVHLATICAILECAASAESAERKLCREMVQTVKKYPSEALANEELRMAAFEKTLFPYFTEACRMITCSVPCFVGANQCFIKQFRESTRVPLNENECCVGCKP</sequence>
<dbReference type="WBParaSite" id="BXY_1561300.1">
    <property type="protein sequence ID" value="BXY_1561300.1"/>
    <property type="gene ID" value="BXY_1561300"/>
</dbReference>
<dbReference type="AlphaFoldDB" id="A0A1I7SRE9"/>
<protein>
    <submittedName>
        <fullName evidence="2">(pine wood nematode) hypothetical protein</fullName>
    </submittedName>
</protein>
<evidence type="ECO:0000313" key="2">
    <source>
        <dbReference type="EMBL" id="CAD5218041.1"/>
    </source>
</evidence>
<feature type="chain" id="PRO_5035399924" evidence="1">
    <location>
        <begin position="21"/>
        <end position="105"/>
    </location>
</feature>
<dbReference type="EMBL" id="CAJFCV020000002">
    <property type="protein sequence ID" value="CAG9102521.1"/>
    <property type="molecule type" value="Genomic_DNA"/>
</dbReference>
<organism evidence="3 5">
    <name type="scientific">Bursaphelenchus xylophilus</name>
    <name type="common">Pinewood nematode worm</name>
    <name type="synonym">Aphelenchoides xylophilus</name>
    <dbReference type="NCBI Taxonomy" id="6326"/>
    <lineage>
        <taxon>Eukaryota</taxon>
        <taxon>Metazoa</taxon>
        <taxon>Ecdysozoa</taxon>
        <taxon>Nematoda</taxon>
        <taxon>Chromadorea</taxon>
        <taxon>Rhabditida</taxon>
        <taxon>Tylenchina</taxon>
        <taxon>Tylenchomorpha</taxon>
        <taxon>Aphelenchoidea</taxon>
        <taxon>Aphelenchoididae</taxon>
        <taxon>Bursaphelenchus</taxon>
    </lineage>
</organism>
<reference evidence="5" key="1">
    <citation type="submission" date="2016-11" db="UniProtKB">
        <authorList>
            <consortium name="WormBaseParasite"/>
        </authorList>
    </citation>
    <scope>IDENTIFICATION</scope>
</reference>
<gene>
    <name evidence="2" type="ORF">BXYJ_LOCUS5434</name>
</gene>
<dbReference type="Proteomes" id="UP000582659">
    <property type="component" value="Unassembled WGS sequence"/>
</dbReference>
<dbReference type="Proteomes" id="UP000659654">
    <property type="component" value="Unassembled WGS sequence"/>
</dbReference>
<name>A0A1I7SRE9_BURXY</name>
<dbReference type="EMBL" id="CAJFDI010000002">
    <property type="protein sequence ID" value="CAD5218041.1"/>
    <property type="molecule type" value="Genomic_DNA"/>
</dbReference>
<evidence type="ECO:0000313" key="3">
    <source>
        <dbReference type="Proteomes" id="UP000095284"/>
    </source>
</evidence>
<evidence type="ECO:0000313" key="4">
    <source>
        <dbReference type="Proteomes" id="UP000659654"/>
    </source>
</evidence>